<evidence type="ECO:0000256" key="1">
    <source>
        <dbReference type="SAM" id="MobiDB-lite"/>
    </source>
</evidence>
<feature type="compositionally biased region" description="Polar residues" evidence="1">
    <location>
        <begin position="89"/>
        <end position="116"/>
    </location>
</feature>
<evidence type="ECO:0000313" key="3">
    <source>
        <dbReference type="EMBL" id="CAL6097580.1"/>
    </source>
</evidence>
<feature type="compositionally biased region" description="Basic and acidic residues" evidence="1">
    <location>
        <begin position="49"/>
        <end position="66"/>
    </location>
</feature>
<reference evidence="3 4" key="2">
    <citation type="submission" date="2024-07" db="EMBL/GenBank/DDBJ databases">
        <authorList>
            <person name="Akdeniz Z."/>
        </authorList>
    </citation>
    <scope>NUCLEOTIDE SEQUENCE [LARGE SCALE GENOMIC DNA]</scope>
</reference>
<keyword evidence="4" id="KW-1185">Reference proteome</keyword>
<sequence length="307" mass="35880">MGENRRRKSNHQKANTSARQLDRQNKFASLNPEASSSNSGNFSHYQEQPPRKEQNIPRTDHRKPDKANYSAISEASEALQSLIQSCSNSMKKQVKQNNQSFRSQKQTEHNQQNNKSNTEKSKPKGSQQKQNKKNQIKELIKSFNKILSGNQKQKGNSFAGQQNHNSSVKQRATTDQNPYIYIKQCEMNNCFDRKQQNKNNDDYKKNWKKHSWNQADVVQKLTKVLQKTLKQQGNYFDRNNNKFNNNQRKLFNSLNEYRYDDVTSKRNNDSFMYVKIPIGQTNFSKQNQGGNKSFGDYKQGNFNQKFI</sequence>
<dbReference type="AlphaFoldDB" id="A0AA86U0C1"/>
<feature type="region of interest" description="Disordered" evidence="1">
    <location>
        <begin position="150"/>
        <end position="174"/>
    </location>
</feature>
<feature type="region of interest" description="Disordered" evidence="1">
    <location>
        <begin position="1"/>
        <end position="73"/>
    </location>
</feature>
<evidence type="ECO:0000313" key="4">
    <source>
        <dbReference type="Proteomes" id="UP001642409"/>
    </source>
</evidence>
<organism evidence="2">
    <name type="scientific">Hexamita inflata</name>
    <dbReference type="NCBI Taxonomy" id="28002"/>
    <lineage>
        <taxon>Eukaryota</taxon>
        <taxon>Metamonada</taxon>
        <taxon>Diplomonadida</taxon>
        <taxon>Hexamitidae</taxon>
        <taxon>Hexamitinae</taxon>
        <taxon>Hexamita</taxon>
    </lineage>
</organism>
<reference evidence="2" key="1">
    <citation type="submission" date="2023-06" db="EMBL/GenBank/DDBJ databases">
        <authorList>
            <person name="Kurt Z."/>
        </authorList>
    </citation>
    <scope>NUCLEOTIDE SEQUENCE</scope>
</reference>
<feature type="compositionally biased region" description="Polar residues" evidence="1">
    <location>
        <begin position="26"/>
        <end position="46"/>
    </location>
</feature>
<protein>
    <submittedName>
        <fullName evidence="3">Hypothetical_protein</fullName>
    </submittedName>
</protein>
<feature type="region of interest" description="Disordered" evidence="1">
    <location>
        <begin position="89"/>
        <end position="134"/>
    </location>
</feature>
<proteinExistence type="predicted"/>
<dbReference type="EMBL" id="CATOUU010000600">
    <property type="protein sequence ID" value="CAI9935291.1"/>
    <property type="molecule type" value="Genomic_DNA"/>
</dbReference>
<dbReference type="Proteomes" id="UP001642409">
    <property type="component" value="Unassembled WGS sequence"/>
</dbReference>
<comment type="caution">
    <text evidence="2">The sequence shown here is derived from an EMBL/GenBank/DDBJ whole genome shotgun (WGS) entry which is preliminary data.</text>
</comment>
<evidence type="ECO:0000313" key="2">
    <source>
        <dbReference type="EMBL" id="CAI9935291.1"/>
    </source>
</evidence>
<gene>
    <name evidence="2" type="ORF">HINF_LOCUS22936</name>
    <name evidence="3" type="ORF">HINF_LOCUS69130</name>
</gene>
<feature type="compositionally biased region" description="Basic residues" evidence="1">
    <location>
        <begin position="1"/>
        <end position="11"/>
    </location>
</feature>
<name>A0AA86U0C1_9EUKA</name>
<dbReference type="EMBL" id="CAXDID020000499">
    <property type="protein sequence ID" value="CAL6097580.1"/>
    <property type="molecule type" value="Genomic_DNA"/>
</dbReference>
<accession>A0AA86U0C1</accession>